<evidence type="ECO:0000256" key="6">
    <source>
        <dbReference type="ARBA" id="ARBA00022801"/>
    </source>
</evidence>
<evidence type="ECO:0000313" key="9">
    <source>
        <dbReference type="EMBL" id="OHS94279.1"/>
    </source>
</evidence>
<proteinExistence type="inferred from homology"/>
<dbReference type="EC" id="3.4.19.12" evidence="3"/>
<dbReference type="GO" id="GO:0031647">
    <property type="term" value="P:regulation of protein stability"/>
    <property type="evidence" value="ECO:0007669"/>
    <property type="project" value="TreeGrafter"/>
</dbReference>
<dbReference type="InterPro" id="IPR001394">
    <property type="entry name" value="Peptidase_C19_UCH"/>
</dbReference>
<dbReference type="PROSITE" id="PS50235">
    <property type="entry name" value="USP_3"/>
    <property type="match status" value="1"/>
</dbReference>
<dbReference type="GeneID" id="94847405"/>
<dbReference type="InterPro" id="IPR038765">
    <property type="entry name" value="Papain-like_cys_pep_sf"/>
</dbReference>
<dbReference type="RefSeq" id="XP_068347416.1">
    <property type="nucleotide sequence ID" value="XM_068512701.1"/>
</dbReference>
<dbReference type="GO" id="GO:0004843">
    <property type="term" value="F:cysteine-type deubiquitinase activity"/>
    <property type="evidence" value="ECO:0007669"/>
    <property type="project" value="UniProtKB-EC"/>
</dbReference>
<dbReference type="InterPro" id="IPR028889">
    <property type="entry name" value="USP"/>
</dbReference>
<keyword evidence="5" id="KW-0833">Ubl conjugation pathway</keyword>
<dbReference type="InterPro" id="IPR029346">
    <property type="entry name" value="USP_C"/>
</dbReference>
<comment type="catalytic activity">
    <reaction evidence="1">
        <text>Thiol-dependent hydrolysis of ester, thioester, amide, peptide and isopeptide bonds formed by the C-terminal Gly of ubiquitin (a 76-residue protein attached to proteins as an intracellular targeting signal).</text>
        <dbReference type="EC" id="3.4.19.12"/>
    </reaction>
</comment>
<dbReference type="GO" id="GO:0016579">
    <property type="term" value="P:protein deubiquitination"/>
    <property type="evidence" value="ECO:0007669"/>
    <property type="project" value="InterPro"/>
</dbReference>
<keyword evidence="4" id="KW-0645">Protease</keyword>
<dbReference type="PROSITE" id="PS00972">
    <property type="entry name" value="USP_1"/>
    <property type="match status" value="1"/>
</dbReference>
<feature type="domain" description="USP" evidence="8">
    <location>
        <begin position="298"/>
        <end position="604"/>
    </location>
</feature>
<dbReference type="GO" id="GO:0006508">
    <property type="term" value="P:proteolysis"/>
    <property type="evidence" value="ECO:0007669"/>
    <property type="project" value="UniProtKB-KW"/>
</dbReference>
<name>A0A1J4J7S3_9EUKA</name>
<dbReference type="InterPro" id="IPR018200">
    <property type="entry name" value="USP_CS"/>
</dbReference>
<dbReference type="VEuPathDB" id="TrichDB:TRFO_39529"/>
<dbReference type="Pfam" id="PF14533">
    <property type="entry name" value="USP7_C2"/>
    <property type="match status" value="1"/>
</dbReference>
<evidence type="ECO:0000256" key="7">
    <source>
        <dbReference type="ARBA" id="ARBA00022807"/>
    </source>
</evidence>
<evidence type="ECO:0000256" key="2">
    <source>
        <dbReference type="ARBA" id="ARBA00009085"/>
    </source>
</evidence>
<dbReference type="OrthoDB" id="289038at2759"/>
<dbReference type="EMBL" id="MLAK01001332">
    <property type="protein sequence ID" value="OHS94279.1"/>
    <property type="molecule type" value="Genomic_DNA"/>
</dbReference>
<reference evidence="9" key="1">
    <citation type="submission" date="2016-10" db="EMBL/GenBank/DDBJ databases">
        <authorList>
            <person name="Benchimol M."/>
            <person name="Almeida L.G."/>
            <person name="Vasconcelos A.T."/>
            <person name="Perreira-Neves A."/>
            <person name="Rosa I.A."/>
            <person name="Tasca T."/>
            <person name="Bogo M.R."/>
            <person name="de Souza W."/>
        </authorList>
    </citation>
    <scope>NUCLEOTIDE SEQUENCE [LARGE SCALE GENOMIC DNA]</scope>
    <source>
        <strain evidence="9">K</strain>
    </source>
</reference>
<comment type="similarity">
    <text evidence="2">Belongs to the peptidase C19 family.</text>
</comment>
<dbReference type="InterPro" id="IPR050164">
    <property type="entry name" value="Peptidase_C19"/>
</dbReference>
<evidence type="ECO:0000256" key="3">
    <source>
        <dbReference type="ARBA" id="ARBA00012759"/>
    </source>
</evidence>
<organism evidence="9 10">
    <name type="scientific">Tritrichomonas foetus</name>
    <dbReference type="NCBI Taxonomy" id="1144522"/>
    <lineage>
        <taxon>Eukaryota</taxon>
        <taxon>Metamonada</taxon>
        <taxon>Parabasalia</taxon>
        <taxon>Tritrichomonadida</taxon>
        <taxon>Tritrichomonadidae</taxon>
        <taxon>Tritrichomonas</taxon>
    </lineage>
</organism>
<keyword evidence="10" id="KW-1185">Reference proteome</keyword>
<dbReference type="Gene3D" id="3.90.70.10">
    <property type="entry name" value="Cysteine proteinases"/>
    <property type="match status" value="1"/>
</dbReference>
<sequence length="1211" mass="140598">MSSQLFHFFKICHESFSTQLNVLKISNFLMTNIKRFKLPVETRTAIGSFQTDVLNFDGIHFSIAFRYISRANLFCIKICAVKQTPICATANVTIHSKDSANDIAYSKNMTFLEYAPGDTLYIPIIDFKRFVIRNSFILISIEIISNGKPNTKEMMRNPIPQADSNEIKSKLNHEKSKHIENDKSKETSKLTINSDQKNNENIAENKFKNNKFDNNNIKGQNKINNKFHDHHIVDNKSIENDGKPIIKPIEPKKDTKINLKDPELNESETYQDENKIYLKNNKNPNSMKPKHKIKPRYNGLYNQGATCYINSALQSLFHLPHFRNIVYHIPTENVQDPTRSIPLNLQCLFYKLQFGYSNCSTRQLTESFGWKKYDSYVQQDIQEFLRILISNLEDKMKNTELKNEIAKVFEGKAIQTISKYISGTVISEVEVVFYDLSINIRNSLEESLKAYTRSEVLNNYTDDKGKQKIVNFCTKLLVLPKVLQIHLKRYNYNLIAQKNDNSMSYKEIIDLKPFMSPKADKRQTTTFRLFEVLVHCGKVNSGHYYMFCKPDPQDQWYMFNDSLVEQVSQRKVFDENFGGYSRGYSHYSNYMKDYSAYMLIYVREDCIDEIFTPILEKDIPAHIVNFASKMKELIPKDIDEKLNKLRFTIITEDCIRANCKLGIPGIDNRDFEFEIFVDQQDLVDDLYNLIASNMNVKPKHIRLWTVDSSYKIISILENDIELESISPHLLFVEMKNDPEADIDNESHTEKGSSNKNMMYFMIKLYTENITSPFIYIGIKSFKPISRYSEVAQYIANTFGCPEKNVLTFEENTTSCIKKETYSYLPLNKSVETIIVQFKGIPPIDENLILEFASMKIPINAKGKKTEKTTDNIETIEKISYNDFMINKLPNLPSDFYEMKNNTILVDLFDLANLKEKISKIEFPGSIKLADLSKFIALACDLQINEKLNSLLIFEQDKDTLSPKDRPLNKYSPIGNSSKVLYYSIVSKEIISNKHAFTMMVQFSDNGFRLTRSLAIYLTTETTIGEIGLMIDNDFDKKYRAYYISFDGEMGDVLDFSDTVSKYFKSRLRTYDNNQRAYLRIEKIPHGQETTGSSSQRRKERKLMKVYHATVDNMSFLEVFGNPFYLDVIPNETGSQLKSRIQNAINCDDSEISSIKLYFPDYFYSVKRVKYDPKKKTLRDKPYYSTIEPEVLFLVHCGCEQISTTNSLSFKY</sequence>
<keyword evidence="7" id="KW-0788">Thiol protease</keyword>
<dbReference type="GO" id="GO:0005634">
    <property type="term" value="C:nucleus"/>
    <property type="evidence" value="ECO:0007669"/>
    <property type="project" value="TreeGrafter"/>
</dbReference>
<dbReference type="PANTHER" id="PTHR24006:SF644">
    <property type="entry name" value="UBIQUITIN CARBOXYL-TERMINAL HYDROLASE 7"/>
    <property type="match status" value="1"/>
</dbReference>
<keyword evidence="6" id="KW-0378">Hydrolase</keyword>
<dbReference type="GO" id="GO:0005829">
    <property type="term" value="C:cytosol"/>
    <property type="evidence" value="ECO:0007669"/>
    <property type="project" value="TreeGrafter"/>
</dbReference>
<protein>
    <recommendedName>
        <fullName evidence="3">ubiquitinyl hydrolase 1</fullName>
        <ecNumber evidence="3">3.4.19.12</ecNumber>
    </recommendedName>
</protein>
<evidence type="ECO:0000313" key="10">
    <source>
        <dbReference type="Proteomes" id="UP000179807"/>
    </source>
</evidence>
<evidence type="ECO:0000259" key="8">
    <source>
        <dbReference type="PROSITE" id="PS50235"/>
    </source>
</evidence>
<comment type="caution">
    <text evidence="9">The sequence shown here is derived from an EMBL/GenBank/DDBJ whole genome shotgun (WGS) entry which is preliminary data.</text>
</comment>
<evidence type="ECO:0000256" key="1">
    <source>
        <dbReference type="ARBA" id="ARBA00000707"/>
    </source>
</evidence>
<gene>
    <name evidence="9" type="ORF">TRFO_39529</name>
</gene>
<evidence type="ECO:0000256" key="5">
    <source>
        <dbReference type="ARBA" id="ARBA00022786"/>
    </source>
</evidence>
<dbReference type="SUPFAM" id="SSF54001">
    <property type="entry name" value="Cysteine proteinases"/>
    <property type="match status" value="1"/>
</dbReference>
<dbReference type="Pfam" id="PF00443">
    <property type="entry name" value="UCH"/>
    <property type="match status" value="1"/>
</dbReference>
<accession>A0A1J4J7S3</accession>
<dbReference type="AlphaFoldDB" id="A0A1J4J7S3"/>
<dbReference type="Proteomes" id="UP000179807">
    <property type="component" value="Unassembled WGS sequence"/>
</dbReference>
<dbReference type="PANTHER" id="PTHR24006">
    <property type="entry name" value="UBIQUITIN CARBOXYL-TERMINAL HYDROLASE"/>
    <property type="match status" value="1"/>
</dbReference>
<evidence type="ECO:0000256" key="4">
    <source>
        <dbReference type="ARBA" id="ARBA00022670"/>
    </source>
</evidence>